<dbReference type="Proteomes" id="UP000591131">
    <property type="component" value="Unassembled WGS sequence"/>
</dbReference>
<feature type="transmembrane region" description="Helical" evidence="8">
    <location>
        <begin position="48"/>
        <end position="67"/>
    </location>
</feature>
<dbReference type="PROSITE" id="PS50850">
    <property type="entry name" value="MFS"/>
    <property type="match status" value="1"/>
</dbReference>
<dbReference type="InterPro" id="IPR020846">
    <property type="entry name" value="MFS_dom"/>
</dbReference>
<feature type="transmembrane region" description="Helical" evidence="8">
    <location>
        <begin position="371"/>
        <end position="392"/>
    </location>
</feature>
<feature type="transmembrane region" description="Helical" evidence="8">
    <location>
        <begin position="178"/>
        <end position="200"/>
    </location>
</feature>
<gene>
    <name evidence="10" type="ORF">FOL47_008333</name>
</gene>
<evidence type="ECO:0000256" key="3">
    <source>
        <dbReference type="ARBA" id="ARBA00022692"/>
    </source>
</evidence>
<feature type="non-terminal residue" evidence="10">
    <location>
        <position position="1"/>
    </location>
</feature>
<dbReference type="InterPro" id="IPR036259">
    <property type="entry name" value="MFS_trans_sf"/>
</dbReference>
<dbReference type="PANTHER" id="PTHR23505:SF79">
    <property type="entry name" value="PROTEIN SPINSTER"/>
    <property type="match status" value="1"/>
</dbReference>
<keyword evidence="3 8" id="KW-0812">Transmembrane</keyword>
<feature type="transmembrane region" description="Helical" evidence="8">
    <location>
        <begin position="335"/>
        <end position="359"/>
    </location>
</feature>
<feature type="compositionally biased region" description="Polar residues" evidence="7">
    <location>
        <begin position="832"/>
        <end position="841"/>
    </location>
</feature>
<dbReference type="GO" id="GO:0016020">
    <property type="term" value="C:membrane"/>
    <property type="evidence" value="ECO:0007669"/>
    <property type="project" value="UniProtKB-SubCell"/>
</dbReference>
<feature type="transmembrane region" description="Helical" evidence="8">
    <location>
        <begin position="303"/>
        <end position="323"/>
    </location>
</feature>
<dbReference type="InterPro" id="IPR044770">
    <property type="entry name" value="MFS_spinster-like"/>
</dbReference>
<accession>A0A7J6MTV5</accession>
<dbReference type="AlphaFoldDB" id="A0A7J6MTV5"/>
<comment type="caution">
    <text evidence="10">The sequence shown here is derived from an EMBL/GenBank/DDBJ whole genome shotgun (WGS) entry which is preliminary data.</text>
</comment>
<dbReference type="InterPro" id="IPR011701">
    <property type="entry name" value="MFS"/>
</dbReference>
<feature type="transmembrane region" description="Helical" evidence="8">
    <location>
        <begin position="95"/>
        <end position="115"/>
    </location>
</feature>
<feature type="transmembrane region" description="Helical" evidence="8">
    <location>
        <begin position="145"/>
        <end position="166"/>
    </location>
</feature>
<evidence type="ECO:0000259" key="9">
    <source>
        <dbReference type="PROSITE" id="PS50850"/>
    </source>
</evidence>
<feature type="domain" description="Major facilitator superfamily (MFS) profile" evidence="9">
    <location>
        <begin position="46"/>
        <end position="524"/>
    </location>
</feature>
<keyword evidence="11" id="KW-1185">Reference proteome</keyword>
<feature type="transmembrane region" description="Helical" evidence="8">
    <location>
        <begin position="435"/>
        <end position="458"/>
    </location>
</feature>
<sequence length="1108" mass="118565">HADVSASLVSALGLHHDMRHRPSDCFEAEESSLSGRLRAWVGSRSETYSISVCMICLGLMYSVHNLVAPNMTSMAKMFHFNAVERDEYLGGELTLVFYAPGMFVALLVGLLSAVVSRKTLLTAVVALTALATMLTFFAGTFRSLLWARAVAGLGIGGALPVAYSMVGDWFAPDQRAVASAMVTAACGVGVFLGQVAAAYIGKTIDWRWAFLLIPIPALAAAALCQITLIEPVRGAMDGTGPTSTDDETTTLISRGPEPSESAALSTADTEGPLSYRGEEPTRTTWLSDNVEQLKQASYSRTNLLVLLQAFPGGIPWGIIIVYLHDFLVQDMGFSIELALFASATMGLAGFCGVLIGGFIGEKLYRADPRYCALFCAVMSLLRVIPFFAVFGWTSLYKAGPSEVDQLAAAAVGKAMDAVGGSQGNMGSTEMLHMSFFGTLFIGGVIATTPAANLGAILLNVNPPQHRGTVFAVYSVLDDLSKGVGTLLVSLLIPYTGGRAVAYQFTLMVWLICGLLLIPVISSLHEDELYMQRTLREQQHRKRVNDMRSEANSRILSSTAKAAASLVETVTDQRAEQCPEVVVYDDTLELPVSPTTMMASQGYTFTVTEDTSGQPGQEQISATVVESNRPSEDAVEEIEEVSDGDSVKSGDVEITSTAAEPSMVGTPDQADRVTPMSNPMPVELLRTAAALRASQSDEQQQPQTSQAPVHALTPEGASFAMAACSGISLSSMNSGKSEDESPVVPTVAQTIMTMTSGVQPGATGPAYQAADEAGSMMPIDAGELGQLPLGLAEVSAQFDIGFVQQGPDVTEEDDAVSTEEVTEVVDETAELEPSTTGTQSDPLTEKHFPYMYDRMPSPPTTRKFPYLYDTPQLADSVEDEAAGHCNSATRSSFGPAIEPSVPSRKFPYLYDHPEGPCSSPDASTSVTSRKFPYLYDHPVVSSVEGPTRSSLSPGAEREFPYLYAPRVEGTTAPAQGPVQGEDANEEPTITLSTCTESNFPYLYDTCSNGDVKVLCPAATSEGPQKEFGSTDSPMESRRFPYLYDKAAEKTSEEGCDVSNSIHNELSDRKFPYLYDHTRKGAVDIPATKTTQQTAAPEQTTRAARSVVRE</sequence>
<evidence type="ECO:0000313" key="11">
    <source>
        <dbReference type="Proteomes" id="UP000591131"/>
    </source>
</evidence>
<feature type="region of interest" description="Disordered" evidence="7">
    <location>
        <begin position="237"/>
        <end position="279"/>
    </location>
</feature>
<comment type="similarity">
    <text evidence="6">Belongs to the major facilitator superfamily. Spinster (TC 2.A.1.49) family.</text>
</comment>
<evidence type="ECO:0000256" key="8">
    <source>
        <dbReference type="SAM" id="Phobius"/>
    </source>
</evidence>
<evidence type="ECO:0000256" key="5">
    <source>
        <dbReference type="ARBA" id="ARBA00023136"/>
    </source>
</evidence>
<keyword evidence="4 8" id="KW-1133">Transmembrane helix</keyword>
<keyword evidence="5 8" id="KW-0472">Membrane</keyword>
<feature type="transmembrane region" description="Helical" evidence="8">
    <location>
        <begin position="500"/>
        <end position="523"/>
    </location>
</feature>
<dbReference type="OrthoDB" id="440384at2759"/>
<dbReference type="Pfam" id="PF07690">
    <property type="entry name" value="MFS_1"/>
    <property type="match status" value="1"/>
</dbReference>
<keyword evidence="2" id="KW-0813">Transport</keyword>
<feature type="region of interest" description="Disordered" evidence="7">
    <location>
        <begin position="823"/>
        <end position="844"/>
    </location>
</feature>
<feature type="region of interest" description="Disordered" evidence="7">
    <location>
        <begin position="1082"/>
        <end position="1108"/>
    </location>
</feature>
<protein>
    <recommendedName>
        <fullName evidence="9">Major facilitator superfamily (MFS) profile domain-containing protein</fullName>
    </recommendedName>
</protein>
<evidence type="ECO:0000256" key="7">
    <source>
        <dbReference type="SAM" id="MobiDB-lite"/>
    </source>
</evidence>
<evidence type="ECO:0000313" key="10">
    <source>
        <dbReference type="EMBL" id="KAF4675022.1"/>
    </source>
</evidence>
<dbReference type="SUPFAM" id="SSF103473">
    <property type="entry name" value="MFS general substrate transporter"/>
    <property type="match status" value="1"/>
</dbReference>
<dbReference type="GO" id="GO:0022857">
    <property type="term" value="F:transmembrane transporter activity"/>
    <property type="evidence" value="ECO:0007669"/>
    <property type="project" value="InterPro"/>
</dbReference>
<evidence type="ECO:0000256" key="1">
    <source>
        <dbReference type="ARBA" id="ARBA00004141"/>
    </source>
</evidence>
<name>A0A7J6MTV5_PERCH</name>
<feature type="compositionally biased region" description="Low complexity" evidence="7">
    <location>
        <begin position="1085"/>
        <end position="1102"/>
    </location>
</feature>
<organism evidence="10 11">
    <name type="scientific">Perkinsus chesapeaki</name>
    <name type="common">Clam parasite</name>
    <name type="synonym">Perkinsus andrewsi</name>
    <dbReference type="NCBI Taxonomy" id="330153"/>
    <lineage>
        <taxon>Eukaryota</taxon>
        <taxon>Sar</taxon>
        <taxon>Alveolata</taxon>
        <taxon>Perkinsozoa</taxon>
        <taxon>Perkinsea</taxon>
        <taxon>Perkinsida</taxon>
        <taxon>Perkinsidae</taxon>
        <taxon>Perkinsus</taxon>
    </lineage>
</organism>
<dbReference type="EMBL" id="JAAPAO010000053">
    <property type="protein sequence ID" value="KAF4675022.1"/>
    <property type="molecule type" value="Genomic_DNA"/>
</dbReference>
<proteinExistence type="inferred from homology"/>
<evidence type="ECO:0000256" key="4">
    <source>
        <dbReference type="ARBA" id="ARBA00022989"/>
    </source>
</evidence>
<evidence type="ECO:0000256" key="2">
    <source>
        <dbReference type="ARBA" id="ARBA00022448"/>
    </source>
</evidence>
<comment type="subcellular location">
    <subcellularLocation>
        <location evidence="1">Membrane</location>
        <topology evidence="1">Multi-pass membrane protein</topology>
    </subcellularLocation>
</comment>
<dbReference type="Gene3D" id="1.20.1250.20">
    <property type="entry name" value="MFS general substrate transporter like domains"/>
    <property type="match status" value="1"/>
</dbReference>
<feature type="transmembrane region" description="Helical" evidence="8">
    <location>
        <begin position="120"/>
        <end position="139"/>
    </location>
</feature>
<dbReference type="PANTHER" id="PTHR23505">
    <property type="entry name" value="SPINSTER"/>
    <property type="match status" value="1"/>
</dbReference>
<reference evidence="10 11" key="1">
    <citation type="submission" date="2020-04" db="EMBL/GenBank/DDBJ databases">
        <title>Perkinsus chesapeaki whole genome sequence.</title>
        <authorList>
            <person name="Bogema D.R."/>
        </authorList>
    </citation>
    <scope>NUCLEOTIDE SEQUENCE [LARGE SCALE GENOMIC DNA]</scope>
    <source>
        <strain evidence="10">ATCC PRA-425</strain>
    </source>
</reference>
<evidence type="ECO:0000256" key="6">
    <source>
        <dbReference type="ARBA" id="ARBA00024338"/>
    </source>
</evidence>